<comment type="caution">
    <text evidence="2">The sequence shown here is derived from an EMBL/GenBank/DDBJ whole genome shotgun (WGS) entry which is preliminary data.</text>
</comment>
<keyword evidence="3" id="KW-1185">Reference proteome</keyword>
<feature type="compositionally biased region" description="Low complexity" evidence="1">
    <location>
        <begin position="86"/>
        <end position="95"/>
    </location>
</feature>
<dbReference type="Proteomes" id="UP001163823">
    <property type="component" value="Chromosome 3"/>
</dbReference>
<feature type="region of interest" description="Disordered" evidence="1">
    <location>
        <begin position="73"/>
        <end position="95"/>
    </location>
</feature>
<dbReference type="EMBL" id="JARAOO010000003">
    <property type="protein sequence ID" value="KAJ7976777.1"/>
    <property type="molecule type" value="Genomic_DNA"/>
</dbReference>
<gene>
    <name evidence="2" type="ORF">O6P43_006505</name>
</gene>
<organism evidence="2 3">
    <name type="scientific">Quillaja saponaria</name>
    <name type="common">Soap bark tree</name>
    <dbReference type="NCBI Taxonomy" id="32244"/>
    <lineage>
        <taxon>Eukaryota</taxon>
        <taxon>Viridiplantae</taxon>
        <taxon>Streptophyta</taxon>
        <taxon>Embryophyta</taxon>
        <taxon>Tracheophyta</taxon>
        <taxon>Spermatophyta</taxon>
        <taxon>Magnoliopsida</taxon>
        <taxon>eudicotyledons</taxon>
        <taxon>Gunneridae</taxon>
        <taxon>Pentapetalae</taxon>
        <taxon>rosids</taxon>
        <taxon>fabids</taxon>
        <taxon>Fabales</taxon>
        <taxon>Quillajaceae</taxon>
        <taxon>Quillaja</taxon>
    </lineage>
</organism>
<evidence type="ECO:0000313" key="3">
    <source>
        <dbReference type="Proteomes" id="UP001163823"/>
    </source>
</evidence>
<keyword evidence="2" id="KW-0808">Transferase</keyword>
<dbReference type="GO" id="GO:0016301">
    <property type="term" value="F:kinase activity"/>
    <property type="evidence" value="ECO:0007669"/>
    <property type="project" value="UniProtKB-KW"/>
</dbReference>
<protein>
    <submittedName>
        <fullName evidence="2">Glycerol kinase</fullName>
    </submittedName>
</protein>
<feature type="compositionally biased region" description="Basic and acidic residues" evidence="1">
    <location>
        <begin position="1"/>
        <end position="10"/>
    </location>
</feature>
<feature type="compositionally biased region" description="Low complexity" evidence="1">
    <location>
        <begin position="11"/>
        <end position="25"/>
    </location>
</feature>
<proteinExistence type="predicted"/>
<sequence length="129" mass="14257">MEERSERKSFTDSFESSGSRSSTSSLTNDDGSSEEVNTRRIKFIAAVARYKEMKFKVVRKSRSKVHWISDGQKVTSVTASKESTGSESTEASCLSSSSSALSSARSLRYVTRVEKKLPMVREVGPRGTM</sequence>
<evidence type="ECO:0000313" key="2">
    <source>
        <dbReference type="EMBL" id="KAJ7976777.1"/>
    </source>
</evidence>
<keyword evidence="2" id="KW-0418">Kinase</keyword>
<accession>A0AAD7VI89</accession>
<dbReference type="AlphaFoldDB" id="A0AAD7VI89"/>
<dbReference type="KEGG" id="qsa:O6P43_006505"/>
<reference evidence="2" key="1">
    <citation type="journal article" date="2023" name="Science">
        <title>Elucidation of the pathway for biosynthesis of saponin adjuvants from the soapbark tree.</title>
        <authorList>
            <person name="Reed J."/>
            <person name="Orme A."/>
            <person name="El-Demerdash A."/>
            <person name="Owen C."/>
            <person name="Martin L.B.B."/>
            <person name="Misra R.C."/>
            <person name="Kikuchi S."/>
            <person name="Rejzek M."/>
            <person name="Martin A.C."/>
            <person name="Harkess A."/>
            <person name="Leebens-Mack J."/>
            <person name="Louveau T."/>
            <person name="Stephenson M.J."/>
            <person name="Osbourn A."/>
        </authorList>
    </citation>
    <scope>NUCLEOTIDE SEQUENCE</scope>
    <source>
        <strain evidence="2">S10</strain>
    </source>
</reference>
<feature type="region of interest" description="Disordered" evidence="1">
    <location>
        <begin position="1"/>
        <end position="36"/>
    </location>
</feature>
<name>A0AAD7VI89_QUISA</name>
<evidence type="ECO:0000256" key="1">
    <source>
        <dbReference type="SAM" id="MobiDB-lite"/>
    </source>
</evidence>
<feature type="compositionally biased region" description="Polar residues" evidence="1">
    <location>
        <begin position="73"/>
        <end position="85"/>
    </location>
</feature>